<organism evidence="2 3">
    <name type="scientific">Clarias magur</name>
    <name type="common">Asian catfish</name>
    <name type="synonym">Macropteronotus magur</name>
    <dbReference type="NCBI Taxonomy" id="1594786"/>
    <lineage>
        <taxon>Eukaryota</taxon>
        <taxon>Metazoa</taxon>
        <taxon>Chordata</taxon>
        <taxon>Craniata</taxon>
        <taxon>Vertebrata</taxon>
        <taxon>Euteleostomi</taxon>
        <taxon>Actinopterygii</taxon>
        <taxon>Neopterygii</taxon>
        <taxon>Teleostei</taxon>
        <taxon>Ostariophysi</taxon>
        <taxon>Siluriformes</taxon>
        <taxon>Clariidae</taxon>
        <taxon>Clarias</taxon>
    </lineage>
</organism>
<dbReference type="EMBL" id="QNUK01000295">
    <property type="protein sequence ID" value="KAF5896017.1"/>
    <property type="molecule type" value="Genomic_DNA"/>
</dbReference>
<name>A0A8J4UIW4_CLAMG</name>
<evidence type="ECO:0000256" key="1">
    <source>
        <dbReference type="SAM" id="MobiDB-lite"/>
    </source>
</evidence>
<dbReference type="Proteomes" id="UP000727407">
    <property type="component" value="Unassembled WGS sequence"/>
</dbReference>
<gene>
    <name evidence="2" type="primary">adra2c</name>
    <name evidence="2" type="ORF">DAT39_014246</name>
</gene>
<feature type="region of interest" description="Disordered" evidence="1">
    <location>
        <begin position="1"/>
        <end position="48"/>
    </location>
</feature>
<sequence>MDSKHGFKDRKKEKRIGSKCSHQKRLSDTGREEQSERERQPQKDDMTVRFEDVVERENMNRENGECEQAAVKIIGRMPFVVDSEQKGRVVHELGEY</sequence>
<keyword evidence="3" id="KW-1185">Reference proteome</keyword>
<proteinExistence type="predicted"/>
<reference evidence="2" key="1">
    <citation type="submission" date="2020-07" db="EMBL/GenBank/DDBJ databases">
        <title>Clarias magur genome sequencing, assembly and annotation.</title>
        <authorList>
            <person name="Kushwaha B."/>
            <person name="Kumar R."/>
            <person name="Das P."/>
            <person name="Joshi C.G."/>
            <person name="Kumar D."/>
            <person name="Nagpure N.S."/>
            <person name="Pandey M."/>
            <person name="Agarwal S."/>
            <person name="Srivastava S."/>
            <person name="Singh M."/>
            <person name="Sahoo L."/>
            <person name="Jayasankar P."/>
            <person name="Meher P.K."/>
            <person name="Koringa P.G."/>
            <person name="Iquebal M.A."/>
            <person name="Das S.P."/>
            <person name="Bit A."/>
            <person name="Patnaik S."/>
            <person name="Patel N."/>
            <person name="Shah T.M."/>
            <person name="Hinsu A."/>
            <person name="Jena J.K."/>
        </authorList>
    </citation>
    <scope>NUCLEOTIDE SEQUENCE</scope>
    <source>
        <strain evidence="2">CIFAMagur01</strain>
        <tissue evidence="2">Testis</tissue>
    </source>
</reference>
<evidence type="ECO:0000313" key="2">
    <source>
        <dbReference type="EMBL" id="KAF5896017.1"/>
    </source>
</evidence>
<comment type="caution">
    <text evidence="2">The sequence shown here is derived from an EMBL/GenBank/DDBJ whole genome shotgun (WGS) entry which is preliminary data.</text>
</comment>
<dbReference type="AlphaFoldDB" id="A0A8J4UIW4"/>
<keyword evidence="2" id="KW-0675">Receptor</keyword>
<accession>A0A8J4UIW4</accession>
<evidence type="ECO:0000313" key="3">
    <source>
        <dbReference type="Proteomes" id="UP000727407"/>
    </source>
</evidence>
<feature type="compositionally biased region" description="Basic and acidic residues" evidence="1">
    <location>
        <begin position="25"/>
        <end position="48"/>
    </location>
</feature>
<protein>
    <submittedName>
        <fullName evidence="2">Alpha-2C adrenergic receptor</fullName>
    </submittedName>
</protein>